<dbReference type="EMBL" id="JBHTJV010000002">
    <property type="protein sequence ID" value="MFD0914790.1"/>
    <property type="molecule type" value="Genomic_DNA"/>
</dbReference>
<evidence type="ECO:0000313" key="2">
    <source>
        <dbReference type="EMBL" id="MFD0914790.1"/>
    </source>
</evidence>
<protein>
    <submittedName>
        <fullName evidence="2">Uncharacterized protein</fullName>
    </submittedName>
</protein>
<dbReference type="Proteomes" id="UP001597101">
    <property type="component" value="Unassembled WGS sequence"/>
</dbReference>
<evidence type="ECO:0000313" key="3">
    <source>
        <dbReference type="Proteomes" id="UP001597101"/>
    </source>
</evidence>
<name>A0ABW3FBY5_9HYPH</name>
<dbReference type="RefSeq" id="WP_377210652.1">
    <property type="nucleotide sequence ID" value="NZ_JBHTJV010000002.1"/>
</dbReference>
<feature type="chain" id="PRO_5046518670" evidence="1">
    <location>
        <begin position="25"/>
        <end position="139"/>
    </location>
</feature>
<accession>A0ABW3FBY5</accession>
<organism evidence="2 3">
    <name type="scientific">Pseudahrensia aquimaris</name>
    <dbReference type="NCBI Taxonomy" id="744461"/>
    <lineage>
        <taxon>Bacteria</taxon>
        <taxon>Pseudomonadati</taxon>
        <taxon>Pseudomonadota</taxon>
        <taxon>Alphaproteobacteria</taxon>
        <taxon>Hyphomicrobiales</taxon>
        <taxon>Ahrensiaceae</taxon>
        <taxon>Pseudahrensia</taxon>
    </lineage>
</organism>
<proteinExistence type="predicted"/>
<comment type="caution">
    <text evidence="2">The sequence shown here is derived from an EMBL/GenBank/DDBJ whole genome shotgun (WGS) entry which is preliminary data.</text>
</comment>
<reference evidence="3" key="1">
    <citation type="journal article" date="2019" name="Int. J. Syst. Evol. Microbiol.">
        <title>The Global Catalogue of Microorganisms (GCM) 10K type strain sequencing project: providing services to taxonomists for standard genome sequencing and annotation.</title>
        <authorList>
            <consortium name="The Broad Institute Genomics Platform"/>
            <consortium name="The Broad Institute Genome Sequencing Center for Infectious Disease"/>
            <person name="Wu L."/>
            <person name="Ma J."/>
        </authorList>
    </citation>
    <scope>NUCLEOTIDE SEQUENCE [LARGE SCALE GENOMIC DNA]</scope>
    <source>
        <strain evidence="3">CCUG 60023</strain>
    </source>
</reference>
<evidence type="ECO:0000256" key="1">
    <source>
        <dbReference type="SAM" id="SignalP"/>
    </source>
</evidence>
<sequence>MHCSRLFKPLLLIGMVVSATPAASQDCFVCDEVVILDTGRANCFLQRFDALQKDADASPKARILVDFTECTGLEVDAVGTRGGFTPVEPGDVLRDDLRSSYILDIAGLACVRELLGERLSKGLPIDPTIRIDLVTDCEL</sequence>
<gene>
    <name evidence="2" type="ORF">ACFQ14_00045</name>
</gene>
<keyword evidence="1" id="KW-0732">Signal</keyword>
<keyword evidence="3" id="KW-1185">Reference proteome</keyword>
<feature type="signal peptide" evidence="1">
    <location>
        <begin position="1"/>
        <end position="24"/>
    </location>
</feature>